<comment type="caution">
    <text evidence="4">The sequence shown here is derived from an EMBL/GenBank/DDBJ whole genome shotgun (WGS) entry which is preliminary data.</text>
</comment>
<keyword evidence="2" id="KW-0560">Oxidoreductase</keyword>
<dbReference type="CDD" id="cd05233">
    <property type="entry name" value="SDR_c"/>
    <property type="match status" value="1"/>
</dbReference>
<dbReference type="AlphaFoldDB" id="A0A7Y2M200"/>
<name>A0A7Y2M200_9MICO</name>
<dbReference type="Gene3D" id="3.40.50.720">
    <property type="entry name" value="NAD(P)-binding Rossmann-like Domain"/>
    <property type="match status" value="1"/>
</dbReference>
<accession>A0A7Y2M200</accession>
<dbReference type="PRINTS" id="PR00081">
    <property type="entry name" value="GDHRDH"/>
</dbReference>
<dbReference type="EMBL" id="JABEMB010000029">
    <property type="protein sequence ID" value="NNH05015.1"/>
    <property type="molecule type" value="Genomic_DNA"/>
</dbReference>
<dbReference type="GO" id="GO:0016616">
    <property type="term" value="F:oxidoreductase activity, acting on the CH-OH group of donors, NAD or NADP as acceptor"/>
    <property type="evidence" value="ECO:0007669"/>
    <property type="project" value="TreeGrafter"/>
</dbReference>
<evidence type="ECO:0000259" key="3">
    <source>
        <dbReference type="SMART" id="SM00822"/>
    </source>
</evidence>
<evidence type="ECO:0000256" key="1">
    <source>
        <dbReference type="ARBA" id="ARBA00006484"/>
    </source>
</evidence>
<sequence>MIRRCFGCGGGQCGPKRVDGETSSWDTGGIQAGWQLREVSLRTPPEGVAAVAKDWLGLEGRRVLLVGAGGLGAALVTAYLEVGARVLVVDRDRELLNELESRHAETDGLSTIAADVTDRETCVDVVGRASQELGGLDVLVHAVGVNNRVSIDEIDPPLWELIMSVNVESALWLAQAASRRMLEGGGGHIVFISSVAGLLAHRHHGVYAASKAALNQLMRTMAIEWAERGIAVNAIAPGYTLTPLTADYCAIPGNTEKLVSLIPMGRLGRPEDIVGPTLLLSSDRAGFVTGQVMYVDGGRTID</sequence>
<gene>
    <name evidence="4" type="ORF">HLA99_14280</name>
</gene>
<evidence type="ECO:0000256" key="2">
    <source>
        <dbReference type="ARBA" id="ARBA00023002"/>
    </source>
</evidence>
<dbReference type="FunFam" id="3.40.50.720:FF:000084">
    <property type="entry name" value="Short-chain dehydrogenase reductase"/>
    <property type="match status" value="1"/>
</dbReference>
<dbReference type="SMART" id="SM00822">
    <property type="entry name" value="PKS_KR"/>
    <property type="match status" value="1"/>
</dbReference>
<dbReference type="SUPFAM" id="SSF51735">
    <property type="entry name" value="NAD(P)-binding Rossmann-fold domains"/>
    <property type="match status" value="1"/>
</dbReference>
<dbReference type="InterPro" id="IPR020904">
    <property type="entry name" value="Sc_DH/Rdtase_CS"/>
</dbReference>
<dbReference type="InterPro" id="IPR002347">
    <property type="entry name" value="SDR_fam"/>
</dbReference>
<dbReference type="PRINTS" id="PR00080">
    <property type="entry name" value="SDRFAMILY"/>
</dbReference>
<evidence type="ECO:0000313" key="5">
    <source>
        <dbReference type="Proteomes" id="UP000543598"/>
    </source>
</evidence>
<reference evidence="4 5" key="1">
    <citation type="submission" date="2020-05" db="EMBL/GenBank/DDBJ databases">
        <title>MicrobeNet Type strains.</title>
        <authorList>
            <person name="Nicholson A.C."/>
        </authorList>
    </citation>
    <scope>NUCLEOTIDE SEQUENCE [LARGE SCALE GENOMIC DNA]</scope>
    <source>
        <strain evidence="4 5">JCM 14282</strain>
    </source>
</reference>
<dbReference type="Pfam" id="PF13561">
    <property type="entry name" value="adh_short_C2"/>
    <property type="match status" value="1"/>
</dbReference>
<dbReference type="PANTHER" id="PTHR42760">
    <property type="entry name" value="SHORT-CHAIN DEHYDROGENASES/REDUCTASES FAMILY MEMBER"/>
    <property type="match status" value="1"/>
</dbReference>
<dbReference type="InterPro" id="IPR036291">
    <property type="entry name" value="NAD(P)-bd_dom_sf"/>
</dbReference>
<feature type="domain" description="Ketoreductase" evidence="3">
    <location>
        <begin position="61"/>
        <end position="238"/>
    </location>
</feature>
<protein>
    <submittedName>
        <fullName evidence="4">SDR family oxidoreductase</fullName>
    </submittedName>
</protein>
<organism evidence="4 5">
    <name type="scientific">Microbacterium ulmi</name>
    <dbReference type="NCBI Taxonomy" id="179095"/>
    <lineage>
        <taxon>Bacteria</taxon>
        <taxon>Bacillati</taxon>
        <taxon>Actinomycetota</taxon>
        <taxon>Actinomycetes</taxon>
        <taxon>Micrococcales</taxon>
        <taxon>Microbacteriaceae</taxon>
        <taxon>Microbacterium</taxon>
    </lineage>
</organism>
<dbReference type="InterPro" id="IPR057326">
    <property type="entry name" value="KR_dom"/>
</dbReference>
<keyword evidence="5" id="KW-1185">Reference proteome</keyword>
<dbReference type="Proteomes" id="UP000543598">
    <property type="component" value="Unassembled WGS sequence"/>
</dbReference>
<dbReference type="PROSITE" id="PS00061">
    <property type="entry name" value="ADH_SHORT"/>
    <property type="match status" value="1"/>
</dbReference>
<comment type="similarity">
    <text evidence="1">Belongs to the short-chain dehydrogenases/reductases (SDR) family.</text>
</comment>
<evidence type="ECO:0000313" key="4">
    <source>
        <dbReference type="EMBL" id="NNH05015.1"/>
    </source>
</evidence>
<proteinExistence type="inferred from homology"/>